<name>A0A1X1ZLX1_9MYCO</name>
<evidence type="ECO:0000313" key="1">
    <source>
        <dbReference type="EMBL" id="ORW24346.1"/>
    </source>
</evidence>
<reference evidence="1 2" key="1">
    <citation type="submission" date="2016-01" db="EMBL/GenBank/DDBJ databases">
        <title>The new phylogeny of the genus Mycobacterium.</title>
        <authorList>
            <person name="Tarcisio F."/>
            <person name="Conor M."/>
            <person name="Antonella G."/>
            <person name="Elisabetta G."/>
            <person name="Giulia F.S."/>
            <person name="Sara T."/>
            <person name="Anna F."/>
            <person name="Clotilde B."/>
            <person name="Roberto B."/>
            <person name="Veronica D.S."/>
            <person name="Fabio R."/>
            <person name="Monica P."/>
            <person name="Olivier J."/>
            <person name="Enrico T."/>
            <person name="Nicola S."/>
        </authorList>
    </citation>
    <scope>NUCLEOTIDE SEQUENCE [LARGE SCALE GENOMIC DNA]</scope>
    <source>
        <strain evidence="1 2">DSM 44572</strain>
    </source>
</reference>
<dbReference type="Gene3D" id="1.20.1290.10">
    <property type="entry name" value="AhpD-like"/>
    <property type="match status" value="1"/>
</dbReference>
<dbReference type="InterPro" id="IPR029032">
    <property type="entry name" value="AhpD-like"/>
</dbReference>
<dbReference type="Proteomes" id="UP000193529">
    <property type="component" value="Unassembled WGS sequence"/>
</dbReference>
<accession>A0A1X1ZLX1</accession>
<dbReference type="EMBL" id="LQPJ01000102">
    <property type="protein sequence ID" value="ORW24346.1"/>
    <property type="molecule type" value="Genomic_DNA"/>
</dbReference>
<gene>
    <name evidence="1" type="ORF">AWC19_09560</name>
</gene>
<evidence type="ECO:0000313" key="2">
    <source>
        <dbReference type="Proteomes" id="UP000193529"/>
    </source>
</evidence>
<organism evidence="1 2">
    <name type="scientific">Mycobacterium palustre</name>
    <dbReference type="NCBI Taxonomy" id="153971"/>
    <lineage>
        <taxon>Bacteria</taxon>
        <taxon>Bacillati</taxon>
        <taxon>Actinomycetota</taxon>
        <taxon>Actinomycetes</taxon>
        <taxon>Mycobacteriales</taxon>
        <taxon>Mycobacteriaceae</taxon>
        <taxon>Mycobacterium</taxon>
        <taxon>Mycobacterium simiae complex</taxon>
    </lineage>
</organism>
<dbReference type="SUPFAM" id="SSF69118">
    <property type="entry name" value="AhpD-like"/>
    <property type="match status" value="1"/>
</dbReference>
<sequence>MEAPARYGENLFSGTVPEIYAADFDYWVVLMALVLGVDPSLPPDEILARGVPVDQPKSEQYLRYMLMSTWLHVKHMHNGWTRTVMGGWASEGAGITRTKLLLLDMPDSDIWTDDERLALKFVKASFEWNMTDELWDAAVAAWGEKWILAVLALLVHYYGYSLRFSVLGLDRVDGLTPDKPLGEVLGLVPPGGS</sequence>
<dbReference type="AlphaFoldDB" id="A0A1X1ZLX1"/>
<proteinExistence type="predicted"/>
<protein>
    <submittedName>
        <fullName evidence="1">Uncharacterized protein</fullName>
    </submittedName>
</protein>
<keyword evidence="2" id="KW-1185">Reference proteome</keyword>
<comment type="caution">
    <text evidence="1">The sequence shown here is derived from an EMBL/GenBank/DDBJ whole genome shotgun (WGS) entry which is preliminary data.</text>
</comment>